<dbReference type="GO" id="GO:0016020">
    <property type="term" value="C:membrane"/>
    <property type="evidence" value="ECO:0007669"/>
    <property type="project" value="UniProtKB-SubCell"/>
</dbReference>
<feature type="transmembrane region" description="Helical" evidence="5">
    <location>
        <begin position="320"/>
        <end position="346"/>
    </location>
</feature>
<feature type="transmembrane region" description="Helical" evidence="5">
    <location>
        <begin position="389"/>
        <end position="407"/>
    </location>
</feature>
<feature type="transmembrane region" description="Helical" evidence="5">
    <location>
        <begin position="86"/>
        <end position="107"/>
    </location>
</feature>
<evidence type="ECO:0000256" key="5">
    <source>
        <dbReference type="SAM" id="Phobius"/>
    </source>
</evidence>
<feature type="transmembrane region" description="Helical" evidence="5">
    <location>
        <begin position="114"/>
        <end position="132"/>
    </location>
</feature>
<evidence type="ECO:0000313" key="7">
    <source>
        <dbReference type="EMBL" id="OAK53948.1"/>
    </source>
</evidence>
<evidence type="ECO:0000256" key="3">
    <source>
        <dbReference type="ARBA" id="ARBA00022989"/>
    </source>
</evidence>
<accession>A0A177YFR2</accession>
<protein>
    <recommendedName>
        <fullName evidence="6">Integral membrane bound transporter domain-containing protein</fullName>
    </recommendedName>
</protein>
<comment type="subcellular location">
    <subcellularLocation>
        <location evidence="1">Membrane</location>
        <topology evidence="1">Multi-pass membrane protein</topology>
    </subcellularLocation>
</comment>
<feature type="transmembrane region" description="Helical" evidence="5">
    <location>
        <begin position="20"/>
        <end position="50"/>
    </location>
</feature>
<keyword evidence="2 5" id="KW-0812">Transmembrane</keyword>
<name>A0A177YFR2_9NOCA</name>
<evidence type="ECO:0000313" key="8">
    <source>
        <dbReference type="Proteomes" id="UP000077519"/>
    </source>
</evidence>
<organism evidence="7 8">
    <name type="scientific">Rhodococcoides kyotonense</name>
    <dbReference type="NCBI Taxonomy" id="398843"/>
    <lineage>
        <taxon>Bacteria</taxon>
        <taxon>Bacillati</taxon>
        <taxon>Actinomycetota</taxon>
        <taxon>Actinomycetes</taxon>
        <taxon>Mycobacteriales</taxon>
        <taxon>Nocardiaceae</taxon>
        <taxon>Rhodococcoides</taxon>
    </lineage>
</organism>
<feature type="transmembrane region" description="Helical" evidence="5">
    <location>
        <begin position="138"/>
        <end position="158"/>
    </location>
</feature>
<proteinExistence type="predicted"/>
<evidence type="ECO:0000259" key="6">
    <source>
        <dbReference type="Pfam" id="PF13515"/>
    </source>
</evidence>
<dbReference type="InterPro" id="IPR049453">
    <property type="entry name" value="Memb_transporter_dom"/>
</dbReference>
<dbReference type="AlphaFoldDB" id="A0A177YFR2"/>
<keyword evidence="3 5" id="KW-1133">Transmembrane helix</keyword>
<sequence length="537" mass="57038">MLFGLPSAGRKWPGGVRAAVAFGIPASIAWLLGHQDAVLLVVAGSFAVIYGEGKPYRARWRVVSTAGAALVTSVFVGASAGTVEVAMVPVLVLSLVAAIAVYVVAALRIGIPGAFFFVLVCAVSSYLPSAHISPTTAAAWAAAGAVTAAVVSMTAMLWSPRAPERQAVAAAVTAVDSYLEDPSARRIAGSRLHAAWKAVYDAGLPGRSPRPALVETLFDAQHRFAAAMRTGDDLEPVSDTLPLDRPSVRYRLARSLDRRSHAVATSVRVFGAAVVAGGSAVALGLPRPDWAVLGAVLVLQQGPDRIHGSYRGLLRLGGTVLGVAVFAGLQLAPVHGAGVILVVMALQFFIEVSVPRNYGLAVVFITPLALTIGTLSHPDFSTGAVVVDRIVETFLGVAVAFAALWGAQRHAFRRALGWSDGRVLELSRRLTQCLSTSRPSDPVCMELRRDLQFELINSALAGAEAAHNDRRWTEARWGRHVEVDRLGYELLAHCAVGSEDVPGVASDDWLTRIDDLDSTRKQHERFDRGRESKPPGR</sequence>
<gene>
    <name evidence="7" type="ORF">A3K89_21850</name>
</gene>
<evidence type="ECO:0000256" key="2">
    <source>
        <dbReference type="ARBA" id="ARBA00022692"/>
    </source>
</evidence>
<feature type="transmembrane region" description="Helical" evidence="5">
    <location>
        <begin position="62"/>
        <end position="80"/>
    </location>
</feature>
<feature type="transmembrane region" description="Helical" evidence="5">
    <location>
        <begin position="262"/>
        <end position="285"/>
    </location>
</feature>
<evidence type="ECO:0000256" key="1">
    <source>
        <dbReference type="ARBA" id="ARBA00004141"/>
    </source>
</evidence>
<feature type="transmembrane region" description="Helical" evidence="5">
    <location>
        <begin position="358"/>
        <end position="377"/>
    </location>
</feature>
<evidence type="ECO:0000256" key="4">
    <source>
        <dbReference type="ARBA" id="ARBA00023136"/>
    </source>
</evidence>
<keyword evidence="8" id="KW-1185">Reference proteome</keyword>
<dbReference type="Proteomes" id="UP000077519">
    <property type="component" value="Unassembled WGS sequence"/>
</dbReference>
<feature type="domain" description="Integral membrane bound transporter" evidence="6">
    <location>
        <begin position="280"/>
        <end position="402"/>
    </location>
</feature>
<keyword evidence="4 5" id="KW-0472">Membrane</keyword>
<dbReference type="EMBL" id="LVHI01000014">
    <property type="protein sequence ID" value="OAK53948.1"/>
    <property type="molecule type" value="Genomic_DNA"/>
</dbReference>
<comment type="caution">
    <text evidence="7">The sequence shown here is derived from an EMBL/GenBank/DDBJ whole genome shotgun (WGS) entry which is preliminary data.</text>
</comment>
<dbReference type="Pfam" id="PF13515">
    <property type="entry name" value="FUSC_2"/>
    <property type="match status" value="1"/>
</dbReference>
<reference evidence="7 8" key="1">
    <citation type="submission" date="2016-03" db="EMBL/GenBank/DDBJ databases">
        <title>Genome sequence of Rhodococcus kyotonensis KB10.</title>
        <authorList>
            <person name="Jeong H."/>
            <person name="Hong C.E."/>
            <person name="Jo S.H."/>
            <person name="Park J.M."/>
        </authorList>
    </citation>
    <scope>NUCLEOTIDE SEQUENCE [LARGE SCALE GENOMIC DNA]</scope>
    <source>
        <strain evidence="7 8">KB10</strain>
    </source>
</reference>